<dbReference type="OMA" id="DEVQCLH"/>
<evidence type="ECO:0000256" key="2">
    <source>
        <dbReference type="ARBA" id="ARBA00023110"/>
    </source>
</evidence>
<keyword evidence="2 4" id="KW-0697">Rotamase</keyword>
<dbReference type="Pfam" id="PF00397">
    <property type="entry name" value="WW"/>
    <property type="match status" value="1"/>
</dbReference>
<dbReference type="GO" id="GO:0003755">
    <property type="term" value="F:peptidyl-prolyl cis-trans isomerase activity"/>
    <property type="evidence" value="ECO:0007669"/>
    <property type="project" value="UniProtKB-UniRule"/>
</dbReference>
<evidence type="ECO:0000256" key="6">
    <source>
        <dbReference type="SAM" id="Coils"/>
    </source>
</evidence>
<evidence type="ECO:0000256" key="1">
    <source>
        <dbReference type="ARBA" id="ARBA00000971"/>
    </source>
</evidence>
<dbReference type="GO" id="GO:0005829">
    <property type="term" value="C:cytosol"/>
    <property type="evidence" value="ECO:0007669"/>
    <property type="project" value="TreeGrafter"/>
</dbReference>
<dbReference type="GO" id="GO:0060255">
    <property type="term" value="P:regulation of macromolecule metabolic process"/>
    <property type="evidence" value="ECO:0007669"/>
    <property type="project" value="UniProtKB-ARBA"/>
</dbReference>
<evidence type="ECO:0000313" key="10">
    <source>
        <dbReference type="Proteomes" id="UP000015104"/>
    </source>
</evidence>
<dbReference type="PANTHER" id="PTHR10657">
    <property type="entry name" value="PEPTIDYL-PROLYL CIS-TRANS ISOMERASE"/>
    <property type="match status" value="1"/>
</dbReference>
<dbReference type="EnsemblMetazoa" id="tetur03g08410.1">
    <property type="protein sequence ID" value="tetur03g08410.1"/>
    <property type="gene ID" value="tetur03g08410"/>
</dbReference>
<dbReference type="HOGENOM" id="CLU_090028_0_1_1"/>
<dbReference type="Gene3D" id="3.10.50.40">
    <property type="match status" value="1"/>
</dbReference>
<organism evidence="9 10">
    <name type="scientific">Tetranychus urticae</name>
    <name type="common">Two-spotted spider mite</name>
    <dbReference type="NCBI Taxonomy" id="32264"/>
    <lineage>
        <taxon>Eukaryota</taxon>
        <taxon>Metazoa</taxon>
        <taxon>Ecdysozoa</taxon>
        <taxon>Arthropoda</taxon>
        <taxon>Chelicerata</taxon>
        <taxon>Arachnida</taxon>
        <taxon>Acari</taxon>
        <taxon>Acariformes</taxon>
        <taxon>Trombidiformes</taxon>
        <taxon>Prostigmata</taxon>
        <taxon>Eleutherengona</taxon>
        <taxon>Raphignathae</taxon>
        <taxon>Tetranychoidea</taxon>
        <taxon>Tetranychidae</taxon>
        <taxon>Tetranychus</taxon>
    </lineage>
</organism>
<dbReference type="OrthoDB" id="2530521at2759"/>
<feature type="domain" description="PpiC" evidence="8">
    <location>
        <begin position="47"/>
        <end position="158"/>
    </location>
</feature>
<feature type="domain" description="WW" evidence="7">
    <location>
        <begin position="6"/>
        <end position="40"/>
    </location>
</feature>
<dbReference type="Gene3D" id="2.20.70.10">
    <property type="match status" value="1"/>
</dbReference>
<dbReference type="PANTHER" id="PTHR10657:SF4">
    <property type="entry name" value="PEPTIDYL-PROLYL CIS-TRANS ISOMERASE-RELATED"/>
    <property type="match status" value="1"/>
</dbReference>
<dbReference type="SMART" id="SM00456">
    <property type="entry name" value="WW"/>
    <property type="match status" value="1"/>
</dbReference>
<keyword evidence="3 4" id="KW-0413">Isomerase</keyword>
<dbReference type="GO" id="GO:0005634">
    <property type="term" value="C:nucleus"/>
    <property type="evidence" value="ECO:0007669"/>
    <property type="project" value="TreeGrafter"/>
</dbReference>
<sequence>MEDSGDDLPKGWQQRKSRSTGQVYYLNIYTKESQWEKPTCEASTKDDEKIRCSHLLVKHTESRRPSSWREDTITRSKEEAREMAEKYREQIVSGEKDIEELASKYSDCSSARKKGDLGYFTRGAMQKQFEEASFALQVGEISDLVESDSGIHIIKRTG</sequence>
<reference evidence="10" key="1">
    <citation type="submission" date="2011-08" db="EMBL/GenBank/DDBJ databases">
        <authorList>
            <person name="Rombauts S."/>
        </authorList>
    </citation>
    <scope>NUCLEOTIDE SEQUENCE</scope>
    <source>
        <strain evidence="10">London</strain>
    </source>
</reference>
<name>T1K0N2_TETUR</name>
<dbReference type="CDD" id="cd00201">
    <property type="entry name" value="WW"/>
    <property type="match status" value="1"/>
</dbReference>
<dbReference type="SUPFAM" id="SSF51045">
    <property type="entry name" value="WW domain"/>
    <property type="match status" value="1"/>
</dbReference>
<dbReference type="GO" id="GO:0080090">
    <property type="term" value="P:regulation of primary metabolic process"/>
    <property type="evidence" value="ECO:0007669"/>
    <property type="project" value="UniProtKB-ARBA"/>
</dbReference>
<gene>
    <name evidence="9" type="primary">107359109</name>
</gene>
<dbReference type="InterPro" id="IPR001202">
    <property type="entry name" value="WW_dom"/>
</dbReference>
<dbReference type="AlphaFoldDB" id="T1K0N2"/>
<dbReference type="PROSITE" id="PS50198">
    <property type="entry name" value="PPIC_PPIASE_2"/>
    <property type="match status" value="1"/>
</dbReference>
<keyword evidence="6" id="KW-0175">Coiled coil</keyword>
<dbReference type="Proteomes" id="UP000015104">
    <property type="component" value="Unassembled WGS sequence"/>
</dbReference>
<dbReference type="InterPro" id="IPR051370">
    <property type="entry name" value="PPIase_Pin1"/>
</dbReference>
<evidence type="ECO:0000256" key="3">
    <source>
        <dbReference type="ARBA" id="ARBA00023235"/>
    </source>
</evidence>
<accession>T1K0N2</accession>
<dbReference type="PROSITE" id="PS01159">
    <property type="entry name" value="WW_DOMAIN_1"/>
    <property type="match status" value="1"/>
</dbReference>
<protein>
    <recommendedName>
        <fullName evidence="5">Peptidyl-prolyl cis-trans isomerase</fullName>
        <ecNumber evidence="5">5.2.1.8</ecNumber>
    </recommendedName>
</protein>
<reference evidence="9" key="2">
    <citation type="submission" date="2015-06" db="UniProtKB">
        <authorList>
            <consortium name="EnsemblMetazoa"/>
        </authorList>
    </citation>
    <scope>IDENTIFICATION</scope>
</reference>
<dbReference type="FunFam" id="3.10.50.40:FF:000010">
    <property type="entry name" value="Peptidyl-prolyl cis-trans isomerase Pin1"/>
    <property type="match status" value="1"/>
</dbReference>
<evidence type="ECO:0000259" key="7">
    <source>
        <dbReference type="PROSITE" id="PS50020"/>
    </source>
</evidence>
<keyword evidence="10" id="KW-1185">Reference proteome</keyword>
<evidence type="ECO:0000256" key="4">
    <source>
        <dbReference type="PROSITE-ProRule" id="PRU00278"/>
    </source>
</evidence>
<dbReference type="eggNOG" id="KOG3259">
    <property type="taxonomic scope" value="Eukaryota"/>
</dbReference>
<comment type="catalytic activity">
    <reaction evidence="1 5">
        <text>[protein]-peptidylproline (omega=180) = [protein]-peptidylproline (omega=0)</text>
        <dbReference type="Rhea" id="RHEA:16237"/>
        <dbReference type="Rhea" id="RHEA-COMP:10747"/>
        <dbReference type="Rhea" id="RHEA-COMP:10748"/>
        <dbReference type="ChEBI" id="CHEBI:83833"/>
        <dbReference type="ChEBI" id="CHEBI:83834"/>
        <dbReference type="EC" id="5.2.1.8"/>
    </reaction>
</comment>
<dbReference type="KEGG" id="tut:107359109"/>
<dbReference type="SUPFAM" id="SSF54534">
    <property type="entry name" value="FKBP-like"/>
    <property type="match status" value="1"/>
</dbReference>
<dbReference type="InterPro" id="IPR000297">
    <property type="entry name" value="PPIase_PpiC"/>
</dbReference>
<dbReference type="PROSITE" id="PS50020">
    <property type="entry name" value="WW_DOMAIN_2"/>
    <property type="match status" value="1"/>
</dbReference>
<dbReference type="InterPro" id="IPR036020">
    <property type="entry name" value="WW_dom_sf"/>
</dbReference>
<evidence type="ECO:0000259" key="8">
    <source>
        <dbReference type="PROSITE" id="PS50198"/>
    </source>
</evidence>
<dbReference type="EMBL" id="CAEY01001145">
    <property type="status" value="NOT_ANNOTATED_CDS"/>
    <property type="molecule type" value="Genomic_DNA"/>
</dbReference>
<feature type="coiled-coil region" evidence="6">
    <location>
        <begin position="70"/>
        <end position="104"/>
    </location>
</feature>
<dbReference type="Pfam" id="PF00639">
    <property type="entry name" value="Rotamase"/>
    <property type="match status" value="1"/>
</dbReference>
<dbReference type="STRING" id="32264.T1K0N2"/>
<proteinExistence type="predicted"/>
<dbReference type="InterPro" id="IPR046357">
    <property type="entry name" value="PPIase_dom_sf"/>
</dbReference>
<evidence type="ECO:0000313" key="9">
    <source>
        <dbReference type="EnsemblMetazoa" id="tetur03g08410.1"/>
    </source>
</evidence>
<dbReference type="EC" id="5.2.1.8" evidence="5"/>
<evidence type="ECO:0000256" key="5">
    <source>
        <dbReference type="RuleBase" id="RU363014"/>
    </source>
</evidence>